<keyword evidence="5" id="KW-0812">Transmembrane</keyword>
<dbReference type="STRING" id="9516.ENSCCAP00000007922"/>
<evidence type="ECO:0000256" key="19">
    <source>
        <dbReference type="SAM" id="MobiDB-lite"/>
    </source>
</evidence>
<keyword evidence="10 17" id="KW-0325">Glycoprotein</keyword>
<evidence type="ECO:0000256" key="14">
    <source>
        <dbReference type="PIRSR" id="PIRSR605027-1"/>
    </source>
</evidence>
<keyword evidence="9" id="KW-0472">Membrane</keyword>
<dbReference type="GO" id="GO:0005975">
    <property type="term" value="P:carbohydrate metabolic process"/>
    <property type="evidence" value="ECO:0007669"/>
    <property type="project" value="TreeGrafter"/>
</dbReference>
<feature type="site" description="Interaction with galactose moiety of substrate glycoprotein" evidence="16">
    <location>
        <position position="287"/>
    </location>
</feature>
<dbReference type="PANTHER" id="PTHR10896:SF65">
    <property type="entry name" value="GALACTOSYLGALACTOSYLXYLOSYLPROTEIN 3-BETA-GLUCURONOSYLTRANSFERASE 3"/>
    <property type="match status" value="1"/>
</dbReference>
<dbReference type="FunFam" id="3.90.550.10:FF:000044">
    <property type="entry name" value="Galactosylgalactosylxylosylprotein 3-beta-glucuronosyltransferase"/>
    <property type="match status" value="1"/>
</dbReference>
<evidence type="ECO:0000256" key="16">
    <source>
        <dbReference type="PIRSR" id="PIRSR605027-4"/>
    </source>
</evidence>
<comment type="subcellular location">
    <subcellularLocation>
        <location evidence="18">Golgi apparatus membrane</location>
        <topology evidence="18">Single-pass type II membrane protein</topology>
    </subcellularLocation>
    <subcellularLocation>
        <location evidence="1">Membrane</location>
        <topology evidence="1">Single-pass type II membrane protein</topology>
    </subcellularLocation>
</comment>
<comment type="similarity">
    <text evidence="3 18">Belongs to the glycosyltransferase 43 family.</text>
</comment>
<evidence type="ECO:0000256" key="18">
    <source>
        <dbReference type="RuleBase" id="RU363127"/>
    </source>
</evidence>
<evidence type="ECO:0000256" key="9">
    <source>
        <dbReference type="ARBA" id="ARBA00023136"/>
    </source>
</evidence>
<evidence type="ECO:0000256" key="8">
    <source>
        <dbReference type="ARBA" id="ARBA00022989"/>
    </source>
</evidence>
<dbReference type="GO" id="GO:0046872">
    <property type="term" value="F:metal ion binding"/>
    <property type="evidence" value="ECO:0007669"/>
    <property type="project" value="UniProtKB-KW"/>
</dbReference>
<keyword evidence="7 18" id="KW-0735">Signal-anchor</keyword>
<accession>A0A2K5PWE5</accession>
<reference evidence="20" key="1">
    <citation type="submission" date="2025-08" db="UniProtKB">
        <authorList>
            <consortium name="Ensembl"/>
        </authorList>
    </citation>
    <scope>IDENTIFICATION</scope>
</reference>
<dbReference type="InterPro" id="IPR029044">
    <property type="entry name" value="Nucleotide-diphossugar_trans"/>
</dbReference>
<dbReference type="Gene3D" id="3.90.550.10">
    <property type="entry name" value="Spore Coat Polysaccharide Biosynthesis Protein SpsA, Chain A"/>
    <property type="match status" value="1"/>
</dbReference>
<evidence type="ECO:0000313" key="20">
    <source>
        <dbReference type="Ensembl" id="ENSCCAP00000007922.1"/>
    </source>
</evidence>
<name>A0A2K5PWE5_CEBIM</name>
<keyword evidence="18" id="KW-0333">Golgi apparatus</keyword>
<reference evidence="20" key="2">
    <citation type="submission" date="2025-09" db="UniProtKB">
        <authorList>
            <consortium name="Ensembl"/>
        </authorList>
    </citation>
    <scope>IDENTIFICATION</scope>
</reference>
<dbReference type="PANTHER" id="PTHR10896">
    <property type="entry name" value="GALACTOSYLGALACTOSYLXYLOSYLPROTEIN 3-BETA-GLUCURONOSYLTRANSFERASE BETA-1,3-GLUCURONYLTRANSFERASE"/>
    <property type="match status" value="1"/>
</dbReference>
<evidence type="ECO:0000256" key="13">
    <source>
        <dbReference type="ARBA" id="ARBA00065147"/>
    </source>
</evidence>
<evidence type="ECO:0000256" key="12">
    <source>
        <dbReference type="ARBA" id="ARBA00047979"/>
    </source>
</evidence>
<dbReference type="AlphaFoldDB" id="A0A2K5PWE5"/>
<evidence type="ECO:0000256" key="6">
    <source>
        <dbReference type="ARBA" id="ARBA00022723"/>
    </source>
</evidence>
<dbReference type="GO" id="GO:0015018">
    <property type="term" value="F:galactosylgalactosylxylosylprotein 3-beta-glucuronosyltransferase activity"/>
    <property type="evidence" value="ECO:0007669"/>
    <property type="project" value="UniProtKB-UniRule"/>
</dbReference>
<evidence type="ECO:0000313" key="21">
    <source>
        <dbReference type="Proteomes" id="UP000233040"/>
    </source>
</evidence>
<dbReference type="GO" id="GO:0006024">
    <property type="term" value="P:glycosaminoglycan biosynthetic process"/>
    <property type="evidence" value="ECO:0007669"/>
    <property type="project" value="UniProtKB-ARBA"/>
</dbReference>
<evidence type="ECO:0000256" key="7">
    <source>
        <dbReference type="ARBA" id="ARBA00022968"/>
    </source>
</evidence>
<dbReference type="InterPro" id="IPR005027">
    <property type="entry name" value="Glyco_trans_43"/>
</dbReference>
<evidence type="ECO:0000256" key="17">
    <source>
        <dbReference type="PIRSR" id="PIRSR605027-6"/>
    </source>
</evidence>
<comment type="catalytic activity">
    <reaction evidence="12 18">
        <text>3-O-(beta-D-galactosyl-(1-&gt;3)-beta-D-galactosyl-(1-&gt;4)-beta-D-xylosyl)-L-seryl-[protein] + UDP-alpha-D-glucuronate = 3-O-(beta-D-GlcA-(1-&gt;3)-beta-D-Gal-(1-&gt;3)-beta-D-Gal-(1-&gt;4)-beta-D-Xyl)-L-seryl-[protein] + UDP + H(+)</text>
        <dbReference type="Rhea" id="RHEA:24168"/>
        <dbReference type="Rhea" id="RHEA-COMP:12571"/>
        <dbReference type="Rhea" id="RHEA-COMP:12573"/>
        <dbReference type="ChEBI" id="CHEBI:15378"/>
        <dbReference type="ChEBI" id="CHEBI:58052"/>
        <dbReference type="ChEBI" id="CHEBI:58223"/>
        <dbReference type="ChEBI" id="CHEBI:132090"/>
        <dbReference type="ChEBI" id="CHEBI:132093"/>
        <dbReference type="EC" id="2.4.1.135"/>
    </reaction>
</comment>
<keyword evidence="6 15" id="KW-0479">Metal-binding</keyword>
<feature type="binding site" evidence="15">
    <location>
        <position position="165"/>
    </location>
    <ligand>
        <name>Mn(2+)</name>
        <dbReference type="ChEBI" id="CHEBI:29035"/>
    </ligand>
</feature>
<evidence type="ECO:0000256" key="4">
    <source>
        <dbReference type="ARBA" id="ARBA00022679"/>
    </source>
</evidence>
<dbReference type="UniPathway" id="UPA00378"/>
<dbReference type="Pfam" id="PF03360">
    <property type="entry name" value="Glyco_transf_43"/>
    <property type="match status" value="1"/>
</dbReference>
<feature type="glycosylation site" description="N-linked (GlcNAc...) asparagine" evidence="17">
    <location>
        <position position="269"/>
    </location>
</feature>
<sequence>WFSACLSQRSPLPPRRRAPRRLRRRTARSASAAARRATPCTCTPTPASPPSASPARLPKAELVRLSQTLSLVPRLHWLLVEDAEGPTPLVSGLLAASGLLFAHLVVLTPKAQRLREGEPGWVHPRGVEQWNKALDWLRGRGGAVGGEKDPPPPGAQGVVYFADDDNTYSRELLEEMRWTRGVSVWPVGLVGGLRFQGPQVQDGRVVGFHTAWEPNRPFPVDMAGFAVALPLLLAKPNAQFDSTAPWGHLESSLLSHLVDPKDLEPRTANCTWVLVWHTRTEKPKMKQEGQCSSRGRGGGHFCHQIRG</sequence>
<dbReference type="Ensembl" id="ENSCCAT00000025298.1">
    <property type="protein sequence ID" value="ENSCCAP00000007922.1"/>
    <property type="gene ID" value="ENSCCAG00000021711.1"/>
</dbReference>
<proteinExistence type="inferred from homology"/>
<feature type="compositionally biased region" description="Basic residues" evidence="19">
    <location>
        <begin position="14"/>
        <end position="27"/>
    </location>
</feature>
<keyword evidence="4 18" id="KW-0808">Transferase</keyword>
<dbReference type="GeneTree" id="ENSGT00940000156954"/>
<evidence type="ECO:0000256" key="2">
    <source>
        <dbReference type="ARBA" id="ARBA00004922"/>
    </source>
</evidence>
<feature type="compositionally biased region" description="Low complexity" evidence="19">
    <location>
        <begin position="28"/>
        <end position="45"/>
    </location>
</feature>
<keyword evidence="8" id="KW-1133">Transmembrane helix</keyword>
<evidence type="ECO:0000256" key="1">
    <source>
        <dbReference type="ARBA" id="ARBA00004606"/>
    </source>
</evidence>
<evidence type="ECO:0000256" key="3">
    <source>
        <dbReference type="ARBA" id="ARBA00007706"/>
    </source>
</evidence>
<dbReference type="CDD" id="cd00218">
    <property type="entry name" value="GlcAT-I"/>
    <property type="match status" value="1"/>
</dbReference>
<evidence type="ECO:0000256" key="10">
    <source>
        <dbReference type="ARBA" id="ARBA00023180"/>
    </source>
</evidence>
<evidence type="ECO:0000256" key="15">
    <source>
        <dbReference type="PIRSR" id="PIRSR605027-3"/>
    </source>
</evidence>
<evidence type="ECO:0000256" key="11">
    <source>
        <dbReference type="ARBA" id="ARBA00023211"/>
    </source>
</evidence>
<keyword evidence="21" id="KW-1185">Reference proteome</keyword>
<protein>
    <recommendedName>
        <fullName evidence="18">Galactosylgalactosylxylosylprotein 3-beta-glucuronosyltransferase</fullName>
        <ecNumber evidence="18">2.4.1.135</ecNumber>
    </recommendedName>
</protein>
<dbReference type="SUPFAM" id="SSF53448">
    <property type="entry name" value="Nucleotide-diphospho-sugar transferases"/>
    <property type="match status" value="1"/>
</dbReference>
<dbReference type="EC" id="2.4.1.135" evidence="18"/>
<keyword evidence="11 15" id="KW-0464">Manganese</keyword>
<organism evidence="20 21">
    <name type="scientific">Cebus imitator</name>
    <name type="common">Panamanian white-faced capuchin</name>
    <name type="synonym">Cebus capucinus imitator</name>
    <dbReference type="NCBI Taxonomy" id="2715852"/>
    <lineage>
        <taxon>Eukaryota</taxon>
        <taxon>Metazoa</taxon>
        <taxon>Chordata</taxon>
        <taxon>Craniata</taxon>
        <taxon>Vertebrata</taxon>
        <taxon>Euteleostomi</taxon>
        <taxon>Mammalia</taxon>
        <taxon>Eutheria</taxon>
        <taxon>Euarchontoglires</taxon>
        <taxon>Primates</taxon>
        <taxon>Haplorrhini</taxon>
        <taxon>Platyrrhini</taxon>
        <taxon>Cebidae</taxon>
        <taxon>Cebinae</taxon>
        <taxon>Cebus</taxon>
    </lineage>
</organism>
<comment type="pathway">
    <text evidence="2 18">Protein modification; protein glycosylation.</text>
</comment>
<feature type="region of interest" description="Disordered" evidence="19">
    <location>
        <begin position="286"/>
        <end position="307"/>
    </location>
</feature>
<comment type="cofactor">
    <cofactor evidence="15 18">
        <name>Mn(2+)</name>
        <dbReference type="ChEBI" id="CHEBI:29035"/>
    </cofactor>
</comment>
<dbReference type="Proteomes" id="UP000233040">
    <property type="component" value="Unassembled WGS sequence"/>
</dbReference>
<feature type="region of interest" description="Disordered" evidence="19">
    <location>
        <begin position="1"/>
        <end position="55"/>
    </location>
</feature>
<comment type="subunit">
    <text evidence="13">Homodimer; disulfide-linked. Interacts with PXYLP1; the interaction increases the 2-phosphoxylose phosphatase activity of PXYLP1 during completion of linkage region formation in a B3GAT3-mediated manner.</text>
</comment>
<evidence type="ECO:0000256" key="5">
    <source>
        <dbReference type="ARBA" id="ARBA00022692"/>
    </source>
</evidence>
<feature type="active site" description="Proton donor/acceptor" evidence="14">
    <location>
        <position position="250"/>
    </location>
</feature>
<dbReference type="GO" id="GO:0000139">
    <property type="term" value="C:Golgi membrane"/>
    <property type="evidence" value="ECO:0007669"/>
    <property type="project" value="UniProtKB-SubCell"/>
</dbReference>
<dbReference type="GO" id="GO:0050650">
    <property type="term" value="P:chondroitin sulfate proteoglycan biosynthetic process"/>
    <property type="evidence" value="ECO:0007669"/>
    <property type="project" value="TreeGrafter"/>
</dbReference>